<dbReference type="InterPro" id="IPR029044">
    <property type="entry name" value="Nucleotide-diphossugar_trans"/>
</dbReference>
<dbReference type="PANTHER" id="PTHR43630:SF2">
    <property type="entry name" value="GLYCOSYLTRANSFERASE"/>
    <property type="match status" value="1"/>
</dbReference>
<keyword evidence="4" id="KW-1185">Reference proteome</keyword>
<comment type="caution">
    <text evidence="3">The sequence shown here is derived from an EMBL/GenBank/DDBJ whole genome shotgun (WGS) entry which is preliminary data.</text>
</comment>
<evidence type="ECO:0000256" key="1">
    <source>
        <dbReference type="ARBA" id="ARBA00038494"/>
    </source>
</evidence>
<dbReference type="SUPFAM" id="SSF53448">
    <property type="entry name" value="Nucleotide-diphospho-sugar transferases"/>
    <property type="match status" value="1"/>
</dbReference>
<dbReference type="InterPro" id="IPR001173">
    <property type="entry name" value="Glyco_trans_2-like"/>
</dbReference>
<protein>
    <submittedName>
        <fullName evidence="3">Glycosyltransferase family 2 protein</fullName>
    </submittedName>
</protein>
<evidence type="ECO:0000313" key="4">
    <source>
        <dbReference type="Proteomes" id="UP001197378"/>
    </source>
</evidence>
<organism evidence="3 4">
    <name type="scientific">Igneacidithiobacillus copahuensis</name>
    <dbReference type="NCBI Taxonomy" id="2724909"/>
    <lineage>
        <taxon>Bacteria</taxon>
        <taxon>Pseudomonadati</taxon>
        <taxon>Pseudomonadota</taxon>
        <taxon>Acidithiobacillia</taxon>
        <taxon>Acidithiobacillales</taxon>
        <taxon>Acidithiobacillaceae</taxon>
        <taxon>Igneacidithiobacillus</taxon>
    </lineage>
</organism>
<dbReference type="Pfam" id="PF00535">
    <property type="entry name" value="Glycos_transf_2"/>
    <property type="match status" value="1"/>
</dbReference>
<dbReference type="PANTHER" id="PTHR43630">
    <property type="entry name" value="POLY-BETA-1,6-N-ACETYL-D-GLUCOSAMINE SYNTHASE"/>
    <property type="match status" value="1"/>
</dbReference>
<dbReference type="Proteomes" id="UP001197378">
    <property type="component" value="Unassembled WGS sequence"/>
</dbReference>
<dbReference type="AlphaFoldDB" id="A0AAE2YQC6"/>
<evidence type="ECO:0000259" key="2">
    <source>
        <dbReference type="Pfam" id="PF00535"/>
    </source>
</evidence>
<proteinExistence type="inferred from homology"/>
<dbReference type="Gene3D" id="3.90.550.10">
    <property type="entry name" value="Spore Coat Polysaccharide Biosynthesis Protein SpsA, Chain A"/>
    <property type="match status" value="1"/>
</dbReference>
<dbReference type="EMBL" id="JAAXYO010000090">
    <property type="protein sequence ID" value="MBU2788025.1"/>
    <property type="molecule type" value="Genomic_DNA"/>
</dbReference>
<accession>A0AAE2YQC6</accession>
<name>A0AAE2YQC6_9PROT</name>
<comment type="similarity">
    <text evidence="1">Belongs to the glycosyltransferase 2 family. WaaE/KdtX subfamily.</text>
</comment>
<evidence type="ECO:0000313" key="3">
    <source>
        <dbReference type="EMBL" id="MBU2788025.1"/>
    </source>
</evidence>
<reference evidence="3" key="1">
    <citation type="journal article" date="2021" name="ISME J.">
        <title>Genomic evolution of the class Acidithiobacillia: deep-branching Proteobacteria living in extreme acidic conditions.</title>
        <authorList>
            <person name="Moya-Beltran A."/>
            <person name="Beard S."/>
            <person name="Rojas-Villalobos C."/>
            <person name="Issotta F."/>
            <person name="Gallardo Y."/>
            <person name="Ulloa R."/>
            <person name="Giaveno A."/>
            <person name="Degli Esposti M."/>
            <person name="Johnson D.B."/>
            <person name="Quatrini R."/>
        </authorList>
    </citation>
    <scope>NUCLEOTIDE SEQUENCE</scope>
    <source>
        <strain evidence="3">VAN18-1</strain>
    </source>
</reference>
<feature type="domain" description="Glycosyltransferase 2-like" evidence="2">
    <location>
        <begin position="11"/>
        <end position="141"/>
    </location>
</feature>
<gene>
    <name evidence="3" type="ORF">HFQ13_07385</name>
</gene>
<dbReference type="CDD" id="cd02511">
    <property type="entry name" value="Beta4Glucosyltransferase"/>
    <property type="match status" value="1"/>
</dbReference>
<sequence>MPGGADSSPLTVIILAFNERLHIRRCIESIRAVASQILIIDSGSTDDTVAIAESLGATVLIHPWVNYATQFNWALDHAPIDGDWVMRLDADEYLDAVALASVRDAMRATPVEVTGFELRRPTTFLGRRIRHGGMTPWLLRIWRAGMARCEERWMDEHLVLAGGRVRRLPGFVVDHNLNTLTWWADKHNRYANREAVDLLLMRESRESSGGFKFEVQHPHVTL</sequence>